<feature type="transmembrane region" description="Helical" evidence="1">
    <location>
        <begin position="60"/>
        <end position="81"/>
    </location>
</feature>
<keyword evidence="1" id="KW-0812">Transmembrane</keyword>
<evidence type="ECO:0000313" key="3">
    <source>
        <dbReference type="Proteomes" id="UP000234882"/>
    </source>
</evidence>
<dbReference type="Proteomes" id="UP000234882">
    <property type="component" value="Chromosome"/>
</dbReference>
<name>A0A2K9MCF3_9RHOB</name>
<evidence type="ECO:0000256" key="1">
    <source>
        <dbReference type="SAM" id="Phobius"/>
    </source>
</evidence>
<dbReference type="KEGG" id="paru:CYR75_02590"/>
<organism evidence="2 3">
    <name type="scientific">Paracoccus jeotgali</name>
    <dbReference type="NCBI Taxonomy" id="2065379"/>
    <lineage>
        <taxon>Bacteria</taxon>
        <taxon>Pseudomonadati</taxon>
        <taxon>Pseudomonadota</taxon>
        <taxon>Alphaproteobacteria</taxon>
        <taxon>Rhodobacterales</taxon>
        <taxon>Paracoccaceae</taxon>
        <taxon>Paracoccus</taxon>
    </lineage>
</organism>
<sequence>MAAGALLVYLVLMSPFLRSPYQFTILLHLVIGSARLVLTLIASAASLPLLILLQMEIKVVLILAGLFSTLLSRLSKLFPVIDQQGLCGWSTRRHCISRATAPGLAP</sequence>
<proteinExistence type="predicted"/>
<accession>A0A2K9MCF3</accession>
<dbReference type="EMBL" id="CP025583">
    <property type="protein sequence ID" value="AUM73327.1"/>
    <property type="molecule type" value="Genomic_DNA"/>
</dbReference>
<keyword evidence="1" id="KW-0472">Membrane</keyword>
<keyword evidence="3" id="KW-1185">Reference proteome</keyword>
<protein>
    <submittedName>
        <fullName evidence="2">Uncharacterized protein</fullName>
    </submittedName>
</protein>
<evidence type="ECO:0000313" key="2">
    <source>
        <dbReference type="EMBL" id="AUM73327.1"/>
    </source>
</evidence>
<reference evidence="3" key="1">
    <citation type="submission" date="2017-12" db="EMBL/GenBank/DDBJ databases">
        <title>Genomic analysis of Paracoccus sp. CBA4604.</title>
        <authorList>
            <person name="Roh S.W."/>
            <person name="Kim J.Y."/>
            <person name="Kim J.S."/>
        </authorList>
    </citation>
    <scope>NUCLEOTIDE SEQUENCE [LARGE SCALE GENOMIC DNA]</scope>
    <source>
        <strain evidence="3">CBA4604</strain>
    </source>
</reference>
<gene>
    <name evidence="2" type="ORF">CYR75_02590</name>
</gene>
<dbReference type="AlphaFoldDB" id="A0A2K9MCF3"/>
<keyword evidence="1" id="KW-1133">Transmembrane helix</keyword>